<dbReference type="CDD" id="cd17321">
    <property type="entry name" value="MFS_MMR_MDR_like"/>
    <property type="match status" value="1"/>
</dbReference>
<name>A0A1I2E9K5_9ACTN</name>
<sequence length="532" mass="53611">MGFAGLGCFAGPRCFVGPGASSGPVGFAGLVCEAHGVTSPGALRYRSAAGRWVLLATVLGSSLAFIDATVVNIALSEIGRSLGADSAGLQWTVNGYALSLASLVLLGGSLSDRFGRRRMFLGGVAWFAVASLLCGLAPTIELLVAARILQGVGGALLTPGALAILEASFVPEDRAKAIGAWSGLGGIGGALGPFLGGWLVESGSWRLIFLINVPVAAIVLWVAGRHVPESRNPSAARSFDVTGLLTGAAGLGGLTYGFTAWPEHGPGHPTVFVPLVIGVAGMVAFVLAERRSAYPMLPLTIFRSRAFSGANLVTLLVYAANGGVFLLVVVNLQVVAGFSPLASGVALLPITVLMLLLSARAGALGQRIGPRIPMAAGPLVCAAALAWLSRVGAGASYTADVLPPVILFGLGLCLLVAPLTATALGALDDSYAGVASGVNNAVARAASLLAVAVLPLAAGLGTGNLTDPAVLAPVYRNAMTICAALMVAGGALAWFLIPARLTAHTPVTTFCDPCSPPVHPARAGSDAGDHVR</sequence>
<organism evidence="9 10">
    <name type="scientific">Actinoplanes philippinensis</name>
    <dbReference type="NCBI Taxonomy" id="35752"/>
    <lineage>
        <taxon>Bacteria</taxon>
        <taxon>Bacillati</taxon>
        <taxon>Actinomycetota</taxon>
        <taxon>Actinomycetes</taxon>
        <taxon>Micromonosporales</taxon>
        <taxon>Micromonosporaceae</taxon>
        <taxon>Actinoplanes</taxon>
    </lineage>
</organism>
<evidence type="ECO:0000313" key="9">
    <source>
        <dbReference type="EMBL" id="SFE89339.1"/>
    </source>
</evidence>
<evidence type="ECO:0000256" key="1">
    <source>
        <dbReference type="ARBA" id="ARBA00004651"/>
    </source>
</evidence>
<dbReference type="STRING" id="35752.SAMN05421541_104281"/>
<feature type="transmembrane region" description="Helical" evidence="7">
    <location>
        <begin position="401"/>
        <end position="426"/>
    </location>
</feature>
<feature type="transmembrane region" description="Helical" evidence="7">
    <location>
        <begin position="438"/>
        <end position="458"/>
    </location>
</feature>
<dbReference type="AlphaFoldDB" id="A0A1I2E9K5"/>
<feature type="transmembrane region" description="Helical" evidence="7">
    <location>
        <begin position="87"/>
        <end position="107"/>
    </location>
</feature>
<dbReference type="EMBL" id="FONV01000004">
    <property type="protein sequence ID" value="SFE89339.1"/>
    <property type="molecule type" value="Genomic_DNA"/>
</dbReference>
<feature type="transmembrane region" description="Helical" evidence="7">
    <location>
        <begin position="371"/>
        <end position="389"/>
    </location>
</feature>
<evidence type="ECO:0000259" key="8">
    <source>
        <dbReference type="PROSITE" id="PS50850"/>
    </source>
</evidence>
<comment type="subcellular location">
    <subcellularLocation>
        <location evidence="1">Cell membrane</location>
        <topology evidence="1">Multi-pass membrane protein</topology>
    </subcellularLocation>
</comment>
<feature type="transmembrane region" description="Helical" evidence="7">
    <location>
        <begin position="119"/>
        <end position="138"/>
    </location>
</feature>
<dbReference type="NCBIfam" id="TIGR00711">
    <property type="entry name" value="efflux_EmrB"/>
    <property type="match status" value="1"/>
</dbReference>
<feature type="transmembrane region" description="Helical" evidence="7">
    <location>
        <begin position="271"/>
        <end position="288"/>
    </location>
</feature>
<evidence type="ECO:0000256" key="3">
    <source>
        <dbReference type="ARBA" id="ARBA00022475"/>
    </source>
</evidence>
<keyword evidence="6 7" id="KW-0472">Membrane</keyword>
<dbReference type="InterPro" id="IPR004638">
    <property type="entry name" value="EmrB-like"/>
</dbReference>
<dbReference type="PROSITE" id="PS50850">
    <property type="entry name" value="MFS"/>
    <property type="match status" value="1"/>
</dbReference>
<evidence type="ECO:0000256" key="6">
    <source>
        <dbReference type="ARBA" id="ARBA00023136"/>
    </source>
</evidence>
<keyword evidence="4 7" id="KW-0812">Transmembrane</keyword>
<feature type="transmembrane region" description="Helical" evidence="7">
    <location>
        <begin position="205"/>
        <end position="223"/>
    </location>
</feature>
<reference evidence="9 10" key="1">
    <citation type="submission" date="2016-10" db="EMBL/GenBank/DDBJ databases">
        <authorList>
            <person name="de Groot N.N."/>
        </authorList>
    </citation>
    <scope>NUCLEOTIDE SEQUENCE [LARGE SCALE GENOMIC DNA]</scope>
    <source>
        <strain evidence="9 10">DSM 43019</strain>
    </source>
</reference>
<feature type="transmembrane region" description="Helical" evidence="7">
    <location>
        <begin position="177"/>
        <end position="199"/>
    </location>
</feature>
<dbReference type="Gene3D" id="1.20.1720.10">
    <property type="entry name" value="Multidrug resistance protein D"/>
    <property type="match status" value="1"/>
</dbReference>
<gene>
    <name evidence="9" type="ORF">SAMN05421541_104281</name>
</gene>
<keyword evidence="10" id="KW-1185">Reference proteome</keyword>
<evidence type="ECO:0000313" key="10">
    <source>
        <dbReference type="Proteomes" id="UP000199645"/>
    </source>
</evidence>
<feature type="transmembrane region" description="Helical" evidence="7">
    <location>
        <begin position="309"/>
        <end position="332"/>
    </location>
</feature>
<protein>
    <submittedName>
        <fullName evidence="9">Drug resistance transporter, EmrB/QacA subfamily</fullName>
    </submittedName>
</protein>
<dbReference type="InterPro" id="IPR020846">
    <property type="entry name" value="MFS_dom"/>
</dbReference>
<evidence type="ECO:0000256" key="4">
    <source>
        <dbReference type="ARBA" id="ARBA00022692"/>
    </source>
</evidence>
<dbReference type="GO" id="GO:0005886">
    <property type="term" value="C:plasma membrane"/>
    <property type="evidence" value="ECO:0007669"/>
    <property type="project" value="UniProtKB-SubCell"/>
</dbReference>
<feature type="transmembrane region" description="Helical" evidence="7">
    <location>
        <begin position="144"/>
        <end position="165"/>
    </location>
</feature>
<evidence type="ECO:0000256" key="7">
    <source>
        <dbReference type="SAM" id="Phobius"/>
    </source>
</evidence>
<feature type="domain" description="Major facilitator superfamily (MFS) profile" evidence="8">
    <location>
        <begin position="53"/>
        <end position="501"/>
    </location>
</feature>
<dbReference type="PANTHER" id="PTHR42718:SF42">
    <property type="entry name" value="EXPORT PROTEIN"/>
    <property type="match status" value="1"/>
</dbReference>
<feature type="transmembrane region" description="Helical" evidence="7">
    <location>
        <begin position="478"/>
        <end position="497"/>
    </location>
</feature>
<dbReference type="Proteomes" id="UP000199645">
    <property type="component" value="Unassembled WGS sequence"/>
</dbReference>
<proteinExistence type="predicted"/>
<dbReference type="Gene3D" id="1.20.1250.20">
    <property type="entry name" value="MFS general substrate transporter like domains"/>
    <property type="match status" value="1"/>
</dbReference>
<accession>A0A1I2E9K5</accession>
<evidence type="ECO:0000256" key="2">
    <source>
        <dbReference type="ARBA" id="ARBA00022448"/>
    </source>
</evidence>
<feature type="transmembrane region" description="Helical" evidence="7">
    <location>
        <begin position="52"/>
        <end position="75"/>
    </location>
</feature>
<dbReference type="GO" id="GO:0022857">
    <property type="term" value="F:transmembrane transporter activity"/>
    <property type="evidence" value="ECO:0007669"/>
    <property type="project" value="InterPro"/>
</dbReference>
<keyword evidence="2" id="KW-0813">Transport</keyword>
<keyword evidence="3" id="KW-1003">Cell membrane</keyword>
<evidence type="ECO:0000256" key="5">
    <source>
        <dbReference type="ARBA" id="ARBA00022989"/>
    </source>
</evidence>
<dbReference type="InterPro" id="IPR011701">
    <property type="entry name" value="MFS"/>
</dbReference>
<dbReference type="Pfam" id="PF07690">
    <property type="entry name" value="MFS_1"/>
    <property type="match status" value="1"/>
</dbReference>
<feature type="transmembrane region" description="Helical" evidence="7">
    <location>
        <begin position="235"/>
        <end position="259"/>
    </location>
</feature>
<dbReference type="SUPFAM" id="SSF103473">
    <property type="entry name" value="MFS general substrate transporter"/>
    <property type="match status" value="1"/>
</dbReference>
<dbReference type="PANTHER" id="PTHR42718">
    <property type="entry name" value="MAJOR FACILITATOR SUPERFAMILY MULTIDRUG TRANSPORTER MFSC"/>
    <property type="match status" value="1"/>
</dbReference>
<keyword evidence="5 7" id="KW-1133">Transmembrane helix</keyword>
<feature type="transmembrane region" description="Helical" evidence="7">
    <location>
        <begin position="338"/>
        <end position="359"/>
    </location>
</feature>
<dbReference type="InterPro" id="IPR036259">
    <property type="entry name" value="MFS_trans_sf"/>
</dbReference>